<dbReference type="InterPro" id="IPR036950">
    <property type="entry name" value="PBP_transglycosylase"/>
</dbReference>
<evidence type="ECO:0000313" key="16">
    <source>
        <dbReference type="Proteomes" id="UP000198346"/>
    </source>
</evidence>
<dbReference type="PANTHER" id="PTHR32282">
    <property type="entry name" value="BINDING PROTEIN TRANSPEPTIDASE, PUTATIVE-RELATED"/>
    <property type="match status" value="1"/>
</dbReference>
<comment type="catalytic activity">
    <reaction evidence="11">
        <text>[GlcNAc-(1-&gt;4)-Mur2Ac(oyl-L-Ala-gamma-D-Glu-L-Lys-D-Ala-D-Ala)](n)-di-trans,octa-cis-undecaprenyl diphosphate + beta-D-GlcNAc-(1-&gt;4)-Mur2Ac(oyl-L-Ala-gamma-D-Glu-L-Lys-D-Ala-D-Ala)-di-trans,octa-cis-undecaprenyl diphosphate = [GlcNAc-(1-&gt;4)-Mur2Ac(oyl-L-Ala-gamma-D-Glu-L-Lys-D-Ala-D-Ala)](n+1)-di-trans,octa-cis-undecaprenyl diphosphate + di-trans,octa-cis-undecaprenyl diphosphate + H(+)</text>
        <dbReference type="Rhea" id="RHEA:23708"/>
        <dbReference type="Rhea" id="RHEA-COMP:9602"/>
        <dbReference type="Rhea" id="RHEA-COMP:9603"/>
        <dbReference type="ChEBI" id="CHEBI:15378"/>
        <dbReference type="ChEBI" id="CHEBI:58405"/>
        <dbReference type="ChEBI" id="CHEBI:60033"/>
        <dbReference type="ChEBI" id="CHEBI:78435"/>
        <dbReference type="EC" id="2.4.99.28"/>
    </reaction>
</comment>
<organism evidence="15 16">
    <name type="scientific">Amphiplicatus metriothermophilus</name>
    <dbReference type="NCBI Taxonomy" id="1519374"/>
    <lineage>
        <taxon>Bacteria</taxon>
        <taxon>Pseudomonadati</taxon>
        <taxon>Pseudomonadota</taxon>
        <taxon>Alphaproteobacteria</taxon>
        <taxon>Parvularculales</taxon>
        <taxon>Parvularculaceae</taxon>
        <taxon>Amphiplicatus</taxon>
    </lineage>
</organism>
<comment type="similarity">
    <text evidence="3">In the N-terminal section; belongs to the glycosyltransferase 51 family.</text>
</comment>
<accession>A0A239PQB7</accession>
<reference evidence="15 16" key="1">
    <citation type="submission" date="2017-07" db="EMBL/GenBank/DDBJ databases">
        <authorList>
            <person name="Sun Z.S."/>
            <person name="Albrecht U."/>
            <person name="Echele G."/>
            <person name="Lee C.C."/>
        </authorList>
    </citation>
    <scope>NUCLEOTIDE SEQUENCE [LARGE SCALE GENOMIC DNA]</scope>
    <source>
        <strain evidence="15 16">CGMCC 1.12710</strain>
    </source>
</reference>
<dbReference type="GO" id="GO:0004180">
    <property type="term" value="F:carboxypeptidase activity"/>
    <property type="evidence" value="ECO:0007669"/>
    <property type="project" value="UniProtKB-KW"/>
</dbReference>
<sequence length="691" mass="73002">MKTARRLFRSHFAPVMRIAAAALALLGAVAAADLLFPPPLHKGEALSPLVLDREGRWLQAFTTADGRWRFRADLDAVDPSFVERLIAVEDKRFHAHWGVDPIALARASGEALRAGRIASGASTITMQTARLLEPRPRTVGAKLVEVIRALQIERRLTKREILELYLTLAPYGGNIEGVRAASLLYFGKEPAHLTDAEQALLIALPQAPEARRPDRRPDSARAARAAILEKLAAQGLLSPARAEEARLASLPETRRPFPRAAWHAAAALAKEGAPVVRSTIDLVLQREAEALVAAWAAGLDDGATAAALIVETETRAVRAAVGSSGLDAPGGWIDLTAAVRSPGSTLKPFIYALAFDDGLIGPHTVIEDMPQSFDGYAPENFDRRFHGEVRAGEALKHSLNLPAVRLLDRLGANRLAAVLRAAGAALAAPESAEGDFGLALALGGAGVTMRDLAALYAGLADEGRARPLAWKAEEAEAPAAPAYRLFSAQSAARVSAVLADAPALEGRAPAALTVRAPKIAMKTGTSYGYRDAWAAGHAGGYTVVVWVGRADGAPRPGATGRKAAAPLLAALFDMIWRADPAAARAVPEIGESESPALARLAAPRRERAPEIVFPRDGAELFAATDEARGFSLAARGGAGGYRWYVSGEPAATEPTSGRALWRPRAAGFYEIVVVDGAGRSARAKVRVLTEG</sequence>
<dbReference type="InterPro" id="IPR050396">
    <property type="entry name" value="Glycosyltr_51/Transpeptidase"/>
</dbReference>
<dbReference type="EMBL" id="FZQA01000002">
    <property type="protein sequence ID" value="SNT72243.1"/>
    <property type="molecule type" value="Genomic_DNA"/>
</dbReference>
<evidence type="ECO:0000256" key="11">
    <source>
        <dbReference type="ARBA" id="ARBA00049902"/>
    </source>
</evidence>
<evidence type="ECO:0000259" key="13">
    <source>
        <dbReference type="Pfam" id="PF00912"/>
    </source>
</evidence>
<evidence type="ECO:0000256" key="1">
    <source>
        <dbReference type="ARBA" id="ARBA00004752"/>
    </source>
</evidence>
<dbReference type="InterPro" id="IPR001460">
    <property type="entry name" value="PCN-bd_Tpept"/>
</dbReference>
<keyword evidence="7" id="KW-0808">Transferase</keyword>
<evidence type="ECO:0000259" key="12">
    <source>
        <dbReference type="Pfam" id="PF00905"/>
    </source>
</evidence>
<feature type="domain" description="Penicillin-binding C-terminal" evidence="14">
    <location>
        <begin position="601"/>
        <end position="685"/>
    </location>
</feature>
<dbReference type="InterPro" id="IPR012338">
    <property type="entry name" value="Beta-lactam/transpept-like"/>
</dbReference>
<dbReference type="InterPro" id="IPR011815">
    <property type="entry name" value="PBP_1c"/>
</dbReference>
<dbReference type="EC" id="2.4.99.28" evidence="10"/>
<comment type="similarity">
    <text evidence="2">In the C-terminal section; belongs to the transpeptidase family.</text>
</comment>
<dbReference type="SUPFAM" id="SSF56601">
    <property type="entry name" value="beta-lactamase/transpeptidase-like"/>
    <property type="match status" value="1"/>
</dbReference>
<feature type="domain" description="Penicillin-binding protein transpeptidase" evidence="12">
    <location>
        <begin position="306"/>
        <end position="569"/>
    </location>
</feature>
<name>A0A239PQB7_9PROT</name>
<protein>
    <recommendedName>
        <fullName evidence="10">peptidoglycan glycosyltransferase</fullName>
        <ecNumber evidence="10">2.4.99.28</ecNumber>
    </recommendedName>
</protein>
<keyword evidence="4" id="KW-0121">Carboxypeptidase</keyword>
<dbReference type="SUPFAM" id="SSF53955">
    <property type="entry name" value="Lysozyme-like"/>
    <property type="match status" value="1"/>
</dbReference>
<evidence type="ECO:0000256" key="2">
    <source>
        <dbReference type="ARBA" id="ARBA00007090"/>
    </source>
</evidence>
<dbReference type="Pfam" id="PF00905">
    <property type="entry name" value="Transpeptidase"/>
    <property type="match status" value="1"/>
</dbReference>
<dbReference type="Gene3D" id="1.10.3810.10">
    <property type="entry name" value="Biosynthetic peptidoglycan transglycosylase-like"/>
    <property type="match status" value="1"/>
</dbReference>
<dbReference type="Gene3D" id="3.40.710.10">
    <property type="entry name" value="DD-peptidase/beta-lactamase superfamily"/>
    <property type="match status" value="1"/>
</dbReference>
<keyword evidence="5" id="KW-0645">Protease</keyword>
<comment type="pathway">
    <text evidence="1">Cell wall biogenesis; peptidoglycan biosynthesis.</text>
</comment>
<gene>
    <name evidence="15" type="ORF">SAMN06297382_1280</name>
</gene>
<keyword evidence="16" id="KW-1185">Reference proteome</keyword>
<dbReference type="AlphaFoldDB" id="A0A239PQB7"/>
<evidence type="ECO:0000256" key="3">
    <source>
        <dbReference type="ARBA" id="ARBA00007739"/>
    </source>
</evidence>
<evidence type="ECO:0000256" key="8">
    <source>
        <dbReference type="ARBA" id="ARBA00022801"/>
    </source>
</evidence>
<feature type="domain" description="Glycosyl transferase family 51" evidence="13">
    <location>
        <begin position="65"/>
        <end position="231"/>
    </location>
</feature>
<evidence type="ECO:0000256" key="7">
    <source>
        <dbReference type="ARBA" id="ARBA00022679"/>
    </source>
</evidence>
<evidence type="ECO:0000256" key="5">
    <source>
        <dbReference type="ARBA" id="ARBA00022670"/>
    </source>
</evidence>
<dbReference type="GO" id="GO:0008955">
    <property type="term" value="F:peptidoglycan glycosyltransferase activity"/>
    <property type="evidence" value="ECO:0007669"/>
    <property type="project" value="UniProtKB-EC"/>
</dbReference>
<keyword evidence="9" id="KW-0511">Multifunctional enzyme</keyword>
<dbReference type="UniPathway" id="UPA00219"/>
<evidence type="ECO:0000256" key="4">
    <source>
        <dbReference type="ARBA" id="ARBA00022645"/>
    </source>
</evidence>
<dbReference type="GO" id="GO:0009252">
    <property type="term" value="P:peptidoglycan biosynthetic process"/>
    <property type="evidence" value="ECO:0007669"/>
    <property type="project" value="UniProtKB-UniPathway"/>
</dbReference>
<keyword evidence="6" id="KW-0328">Glycosyltransferase</keyword>
<dbReference type="NCBIfam" id="TIGR02073">
    <property type="entry name" value="PBP_1c"/>
    <property type="match status" value="1"/>
</dbReference>
<evidence type="ECO:0000256" key="9">
    <source>
        <dbReference type="ARBA" id="ARBA00023268"/>
    </source>
</evidence>
<dbReference type="Pfam" id="PF06832">
    <property type="entry name" value="BiPBP_C"/>
    <property type="match status" value="1"/>
</dbReference>
<dbReference type="Proteomes" id="UP000198346">
    <property type="component" value="Unassembled WGS sequence"/>
</dbReference>
<dbReference type="Pfam" id="PF00912">
    <property type="entry name" value="Transgly"/>
    <property type="match status" value="1"/>
</dbReference>
<evidence type="ECO:0000313" key="15">
    <source>
        <dbReference type="EMBL" id="SNT72243.1"/>
    </source>
</evidence>
<dbReference type="PANTHER" id="PTHR32282:SF15">
    <property type="entry name" value="PENICILLIN-BINDING PROTEIN 1C"/>
    <property type="match status" value="1"/>
</dbReference>
<dbReference type="GO" id="GO:0030288">
    <property type="term" value="C:outer membrane-bounded periplasmic space"/>
    <property type="evidence" value="ECO:0007669"/>
    <property type="project" value="TreeGrafter"/>
</dbReference>
<evidence type="ECO:0000259" key="14">
    <source>
        <dbReference type="Pfam" id="PF06832"/>
    </source>
</evidence>
<proteinExistence type="inferred from homology"/>
<dbReference type="RefSeq" id="WP_234993319.1">
    <property type="nucleotide sequence ID" value="NZ_FZQA01000002.1"/>
</dbReference>
<evidence type="ECO:0000256" key="10">
    <source>
        <dbReference type="ARBA" id="ARBA00044770"/>
    </source>
</evidence>
<dbReference type="GO" id="GO:0006508">
    <property type="term" value="P:proteolysis"/>
    <property type="evidence" value="ECO:0007669"/>
    <property type="project" value="UniProtKB-KW"/>
</dbReference>
<dbReference type="GO" id="GO:0008658">
    <property type="term" value="F:penicillin binding"/>
    <property type="evidence" value="ECO:0007669"/>
    <property type="project" value="InterPro"/>
</dbReference>
<dbReference type="InterPro" id="IPR009647">
    <property type="entry name" value="PBP_C"/>
</dbReference>
<keyword evidence="8" id="KW-0378">Hydrolase</keyword>
<dbReference type="InterPro" id="IPR023346">
    <property type="entry name" value="Lysozyme-like_dom_sf"/>
</dbReference>
<evidence type="ECO:0000256" key="6">
    <source>
        <dbReference type="ARBA" id="ARBA00022676"/>
    </source>
</evidence>
<dbReference type="InterPro" id="IPR001264">
    <property type="entry name" value="Glyco_trans_51"/>
</dbReference>